<dbReference type="AlphaFoldDB" id="A0A5C2SB64"/>
<dbReference type="InterPro" id="IPR029052">
    <property type="entry name" value="Metallo-depent_PP-like"/>
</dbReference>
<dbReference type="Proteomes" id="UP000313359">
    <property type="component" value="Unassembled WGS sequence"/>
</dbReference>
<dbReference type="OrthoDB" id="630188at2759"/>
<dbReference type="PANTHER" id="PTHR12905">
    <property type="entry name" value="METALLOPHOSPHOESTERASE"/>
    <property type="match status" value="1"/>
</dbReference>
<dbReference type="InterPro" id="IPR051693">
    <property type="entry name" value="UPF0046_metallophosphoest"/>
</dbReference>
<sequence>MRSQLDPDRITLWEEFLHSPMILLARLAHEASSPQPPALLDTDDPQTEASSERARIVCISDTHNHQAHLPPLPPGDVLIHAGDLTSTGTAKELDAAFAWLHAAPHPHKIVIAGNHDHGLSKPERRAQLLEQYPSITYLEDKLTTIEIRGRLLSIYGSPHTPHHEPGAFNYVRGQSGQWALPAFVDILVTHGPPLDHLDGRRNGCAQLRNAVRLLRPQLHVFGHVHSGRGVKCVTWDEAQRRYESIISVNRRKRFVWTLGLVAAAVGAKIRGRPKFRHGAHTMLVNASAQGWFRDNVWRGATVVDIPLQHPHRSL</sequence>
<keyword evidence="3" id="KW-1185">Reference proteome</keyword>
<dbReference type="InterPro" id="IPR004843">
    <property type="entry name" value="Calcineurin-like_PHP"/>
</dbReference>
<dbReference type="EMBL" id="ML122266">
    <property type="protein sequence ID" value="RPD60374.1"/>
    <property type="molecule type" value="Genomic_DNA"/>
</dbReference>
<evidence type="ECO:0000313" key="3">
    <source>
        <dbReference type="Proteomes" id="UP000313359"/>
    </source>
</evidence>
<evidence type="ECO:0000259" key="1">
    <source>
        <dbReference type="Pfam" id="PF00149"/>
    </source>
</evidence>
<dbReference type="PANTHER" id="PTHR12905:SF0">
    <property type="entry name" value="CALCINEURIN-LIKE PHOSPHOESTERASE DOMAIN-CONTAINING PROTEIN"/>
    <property type="match status" value="1"/>
</dbReference>
<accession>A0A5C2SB64</accession>
<proteinExistence type="predicted"/>
<protein>
    <submittedName>
        <fullName evidence="2">Metallo-dependent phosphatase</fullName>
    </submittedName>
</protein>
<feature type="domain" description="Calcineurin-like phosphoesterase" evidence="1">
    <location>
        <begin position="55"/>
        <end position="226"/>
    </location>
</feature>
<dbReference type="SUPFAM" id="SSF56300">
    <property type="entry name" value="Metallo-dependent phosphatases"/>
    <property type="match status" value="1"/>
</dbReference>
<dbReference type="Gene3D" id="3.60.21.10">
    <property type="match status" value="1"/>
</dbReference>
<dbReference type="Pfam" id="PF00149">
    <property type="entry name" value="Metallophos"/>
    <property type="match status" value="1"/>
</dbReference>
<dbReference type="CDD" id="cd07379">
    <property type="entry name" value="MPP_239FB"/>
    <property type="match status" value="1"/>
</dbReference>
<name>A0A5C2SB64_9APHY</name>
<organism evidence="2 3">
    <name type="scientific">Lentinus tigrinus ALCF2SS1-6</name>
    <dbReference type="NCBI Taxonomy" id="1328759"/>
    <lineage>
        <taxon>Eukaryota</taxon>
        <taxon>Fungi</taxon>
        <taxon>Dikarya</taxon>
        <taxon>Basidiomycota</taxon>
        <taxon>Agaricomycotina</taxon>
        <taxon>Agaricomycetes</taxon>
        <taxon>Polyporales</taxon>
        <taxon>Polyporaceae</taxon>
        <taxon>Lentinus</taxon>
    </lineage>
</organism>
<evidence type="ECO:0000313" key="2">
    <source>
        <dbReference type="EMBL" id="RPD60374.1"/>
    </source>
</evidence>
<gene>
    <name evidence="2" type="ORF">L227DRAFT_586151</name>
</gene>
<dbReference type="GO" id="GO:0016787">
    <property type="term" value="F:hydrolase activity"/>
    <property type="evidence" value="ECO:0007669"/>
    <property type="project" value="InterPro"/>
</dbReference>
<reference evidence="2" key="1">
    <citation type="journal article" date="2018" name="Genome Biol. Evol.">
        <title>Genomics and development of Lentinus tigrinus, a white-rot wood-decaying mushroom with dimorphic fruiting bodies.</title>
        <authorList>
            <person name="Wu B."/>
            <person name="Xu Z."/>
            <person name="Knudson A."/>
            <person name="Carlson A."/>
            <person name="Chen N."/>
            <person name="Kovaka S."/>
            <person name="LaButti K."/>
            <person name="Lipzen A."/>
            <person name="Pennachio C."/>
            <person name="Riley R."/>
            <person name="Schakwitz W."/>
            <person name="Umezawa K."/>
            <person name="Ohm R.A."/>
            <person name="Grigoriev I.V."/>
            <person name="Nagy L.G."/>
            <person name="Gibbons J."/>
            <person name="Hibbett D."/>
        </authorList>
    </citation>
    <scope>NUCLEOTIDE SEQUENCE [LARGE SCALE GENOMIC DNA]</scope>
    <source>
        <strain evidence="2">ALCF2SS1-6</strain>
    </source>
</reference>